<protein>
    <submittedName>
        <fullName evidence="5">40S ribosomal protein s12 putative</fullName>
    </submittedName>
</protein>
<evidence type="ECO:0000256" key="3">
    <source>
        <dbReference type="SAM" id="Coils"/>
    </source>
</evidence>
<dbReference type="VEuPathDB" id="AmoebaDB:EHI7A_007160"/>
<sequence>MSGGDVETFENAQAVVEELSQELKDIKAILYQARAQNALTKGIRQCLKVIEAKKALYCFIAEDCDNDKYTGLLKAICKEQGVKIVMVPQKIQLGEWTNQCKIRDGAAVRIAKCSCAIVGCNIKFTDEVKRLNKRTN</sequence>
<dbReference type="SUPFAM" id="SSF55315">
    <property type="entry name" value="L30e-like"/>
    <property type="match status" value="1"/>
</dbReference>
<dbReference type="VEuPathDB" id="AmoebaDB:KM1_019480"/>
<dbReference type="AlphaFoldDB" id="A0A5K1VE30"/>
<dbReference type="Proteomes" id="UP000078387">
    <property type="component" value="Unassembled WGS sequence"/>
</dbReference>
<feature type="domain" description="Ribosomal protein eL8/eL30/eS12/Gadd45" evidence="4">
    <location>
        <begin position="26"/>
        <end position="117"/>
    </location>
</feature>
<accession>A0A5K1VE30</accession>
<proteinExistence type="predicted"/>
<keyword evidence="2" id="KW-0687">Ribonucleoprotein</keyword>
<evidence type="ECO:0000259" key="4">
    <source>
        <dbReference type="Pfam" id="PF01248"/>
    </source>
</evidence>
<dbReference type="VEuPathDB" id="AmoebaDB:EHI_153330"/>
<dbReference type="FunFam" id="3.30.1330.30:FF:000047">
    <property type="entry name" value="40S ribosomal protein S12"/>
    <property type="match status" value="1"/>
</dbReference>
<name>A0A5K1VE30_ENTHI</name>
<dbReference type="EMBL" id="BDEQ01000001">
    <property type="protein sequence ID" value="GAT91589.1"/>
    <property type="molecule type" value="Genomic_DNA"/>
</dbReference>
<reference evidence="5 6" key="1">
    <citation type="submission" date="2016-05" db="EMBL/GenBank/DDBJ databases">
        <title>First whole genome sequencing of Entamoeba histolytica HM1:IMSS-clone-6.</title>
        <authorList>
            <person name="Mukherjee Avik.K."/>
            <person name="Izumyama S."/>
            <person name="Nakada-Tsukui K."/>
            <person name="Nozaki T."/>
        </authorList>
    </citation>
    <scope>NUCLEOTIDE SEQUENCE [LARGE SCALE GENOMIC DNA]</scope>
    <source>
        <strain evidence="5 6">HM1:IMSS clone 6</strain>
    </source>
</reference>
<keyword evidence="3" id="KW-0175">Coiled coil</keyword>
<comment type="caution">
    <text evidence="5">The sequence shown here is derived from an EMBL/GenBank/DDBJ whole genome shotgun (WGS) entry which is preliminary data.</text>
</comment>
<dbReference type="Gene3D" id="3.30.1330.30">
    <property type="match status" value="1"/>
</dbReference>
<dbReference type="InterPro" id="IPR004038">
    <property type="entry name" value="Ribosomal_eL8/eL30/eS12/Gad45"/>
</dbReference>
<dbReference type="InterPro" id="IPR029064">
    <property type="entry name" value="Ribosomal_eL30-like_sf"/>
</dbReference>
<evidence type="ECO:0000256" key="1">
    <source>
        <dbReference type="ARBA" id="ARBA00022980"/>
    </source>
</evidence>
<keyword evidence="1 5" id="KW-0689">Ribosomal protein</keyword>
<dbReference type="VEuPathDB" id="AmoebaDB:EHI5A_018840"/>
<dbReference type="OMA" id="CAEHQIP"/>
<evidence type="ECO:0000313" key="6">
    <source>
        <dbReference type="Proteomes" id="UP000078387"/>
    </source>
</evidence>
<evidence type="ECO:0000313" key="5">
    <source>
        <dbReference type="EMBL" id="GAT91589.1"/>
    </source>
</evidence>
<dbReference type="VEuPathDB" id="AmoebaDB:EHI8A_006400"/>
<dbReference type="PANTHER" id="PTHR11843">
    <property type="entry name" value="40S RIBOSOMAL PROTEIN S12"/>
    <property type="match status" value="1"/>
</dbReference>
<gene>
    <name evidence="5" type="ORF">CL6EHI_153330</name>
</gene>
<dbReference type="Pfam" id="PF01248">
    <property type="entry name" value="Ribosomal_L7Ae"/>
    <property type="match status" value="1"/>
</dbReference>
<dbReference type="GO" id="GO:1990904">
    <property type="term" value="C:ribonucleoprotein complex"/>
    <property type="evidence" value="ECO:0007669"/>
    <property type="project" value="UniProtKB-KW"/>
</dbReference>
<evidence type="ECO:0000256" key="2">
    <source>
        <dbReference type="ARBA" id="ARBA00023274"/>
    </source>
</evidence>
<organism evidence="5 6">
    <name type="scientific">Entamoeba histolytica</name>
    <dbReference type="NCBI Taxonomy" id="5759"/>
    <lineage>
        <taxon>Eukaryota</taxon>
        <taxon>Amoebozoa</taxon>
        <taxon>Evosea</taxon>
        <taxon>Archamoebae</taxon>
        <taxon>Mastigamoebida</taxon>
        <taxon>Entamoebidae</taxon>
        <taxon>Entamoeba</taxon>
    </lineage>
</organism>
<dbReference type="GO" id="GO:0005840">
    <property type="term" value="C:ribosome"/>
    <property type="evidence" value="ECO:0007669"/>
    <property type="project" value="UniProtKB-KW"/>
</dbReference>
<feature type="coiled-coil region" evidence="3">
    <location>
        <begin position="9"/>
        <end position="36"/>
    </location>
</feature>